<keyword evidence="2" id="KW-1185">Reference proteome</keyword>
<accession>A0A0E0L2C1</accession>
<sequence length="89" mass="9553">MGHQVVVVPTSHWAIVVPTGRLRAMTAQARPTGRAVPWCPSCPLSWPRHGPCMACDGTARDGPCRTVLSSVSGRRALGRPDKARPKSQL</sequence>
<dbReference type="Gramene" id="OPUNC05G13930.1">
    <property type="protein sequence ID" value="OPUNC05G13930.1"/>
    <property type="gene ID" value="OPUNC05G13930"/>
</dbReference>
<evidence type="ECO:0000313" key="2">
    <source>
        <dbReference type="Proteomes" id="UP000026962"/>
    </source>
</evidence>
<reference evidence="1" key="1">
    <citation type="submission" date="2015-04" db="UniProtKB">
        <authorList>
            <consortium name="EnsemblPlants"/>
        </authorList>
    </citation>
    <scope>IDENTIFICATION</scope>
</reference>
<dbReference type="EnsemblPlants" id="OPUNC05G13930.1">
    <property type="protein sequence ID" value="OPUNC05G13930.1"/>
    <property type="gene ID" value="OPUNC05G13930"/>
</dbReference>
<reference evidence="1" key="2">
    <citation type="submission" date="2018-05" db="EMBL/GenBank/DDBJ databases">
        <title>OpunRS2 (Oryza punctata Reference Sequence Version 2).</title>
        <authorList>
            <person name="Zhang J."/>
            <person name="Kudrna D."/>
            <person name="Lee S."/>
            <person name="Talag J."/>
            <person name="Welchert J."/>
            <person name="Wing R.A."/>
        </authorList>
    </citation>
    <scope>NUCLEOTIDE SEQUENCE [LARGE SCALE GENOMIC DNA]</scope>
</reference>
<dbReference type="Proteomes" id="UP000026962">
    <property type="component" value="Chromosome 5"/>
</dbReference>
<organism evidence="1">
    <name type="scientific">Oryza punctata</name>
    <name type="common">Red rice</name>
    <dbReference type="NCBI Taxonomy" id="4537"/>
    <lineage>
        <taxon>Eukaryota</taxon>
        <taxon>Viridiplantae</taxon>
        <taxon>Streptophyta</taxon>
        <taxon>Embryophyta</taxon>
        <taxon>Tracheophyta</taxon>
        <taxon>Spermatophyta</taxon>
        <taxon>Magnoliopsida</taxon>
        <taxon>Liliopsida</taxon>
        <taxon>Poales</taxon>
        <taxon>Poaceae</taxon>
        <taxon>BOP clade</taxon>
        <taxon>Oryzoideae</taxon>
        <taxon>Oryzeae</taxon>
        <taxon>Oryzinae</taxon>
        <taxon>Oryza</taxon>
    </lineage>
</organism>
<dbReference type="HOGENOM" id="CLU_2458651_0_0_1"/>
<protein>
    <submittedName>
        <fullName evidence="1">Uncharacterized protein</fullName>
    </submittedName>
</protein>
<dbReference type="AlphaFoldDB" id="A0A0E0L2C1"/>
<proteinExistence type="predicted"/>
<name>A0A0E0L2C1_ORYPU</name>
<evidence type="ECO:0000313" key="1">
    <source>
        <dbReference type="EnsemblPlants" id="OPUNC05G13930.1"/>
    </source>
</evidence>